<dbReference type="SUPFAM" id="SSF52402">
    <property type="entry name" value="Adenine nucleotide alpha hydrolases-like"/>
    <property type="match status" value="1"/>
</dbReference>
<dbReference type="AlphaFoldDB" id="A0A2U1STY1"/>
<dbReference type="InterPro" id="IPR051786">
    <property type="entry name" value="ASN_synthetase/amidase"/>
</dbReference>
<dbReference type="RefSeq" id="WP_108916095.1">
    <property type="nucleotide sequence ID" value="NZ_PUIV01000004.1"/>
</dbReference>
<dbReference type="PIRSF" id="PIRSF001589">
    <property type="entry name" value="Asn_synthetase_glu-h"/>
    <property type="match status" value="1"/>
</dbReference>
<reference evidence="11 12" key="1">
    <citation type="journal article" date="2018" name="Appl. Microbiol. Biotechnol.">
        <title>Co-cultivation of the strictly anaerobic methanogen Methanosarcina barkeri with aerobic methanotrophs in an oxygen-limited membrane bioreactor.</title>
        <authorList>
            <person name="In 't Zandt M.H."/>
            <person name="van den Bosch T.J.M."/>
            <person name="Rijkers R."/>
            <person name="van Kessel M.A.H.J."/>
            <person name="Jetten M.S.M."/>
            <person name="Welte C.U."/>
        </authorList>
    </citation>
    <scope>NUCLEOTIDE SEQUENCE [LARGE SCALE GENOMIC DNA]</scope>
    <source>
        <strain evidence="11 12">DSM 17706</strain>
    </source>
</reference>
<name>A0A2U1STY1_METSR</name>
<dbReference type="CDD" id="cd00712">
    <property type="entry name" value="AsnB"/>
    <property type="match status" value="1"/>
</dbReference>
<dbReference type="SUPFAM" id="SSF56235">
    <property type="entry name" value="N-terminal nucleophile aminohydrolases (Ntn hydrolases)"/>
    <property type="match status" value="1"/>
</dbReference>
<dbReference type="CDD" id="cd01991">
    <property type="entry name" value="Asn_synthase_B_C"/>
    <property type="match status" value="1"/>
</dbReference>
<keyword evidence="12" id="KW-1185">Reference proteome</keyword>
<evidence type="ECO:0000256" key="6">
    <source>
        <dbReference type="ARBA" id="ARBA00022962"/>
    </source>
</evidence>
<gene>
    <name evidence="11" type="primary">asnB</name>
    <name evidence="11" type="ORF">C5689_04590</name>
</gene>
<evidence type="ECO:0000256" key="9">
    <source>
        <dbReference type="PIRSR" id="PIRSR001589-2"/>
    </source>
</evidence>
<evidence type="ECO:0000256" key="2">
    <source>
        <dbReference type="ARBA" id="ARBA00005752"/>
    </source>
</evidence>
<dbReference type="InterPro" id="IPR029055">
    <property type="entry name" value="Ntn_hydrolases_N"/>
</dbReference>
<dbReference type="PANTHER" id="PTHR43284:SF1">
    <property type="entry name" value="ASPARAGINE SYNTHETASE"/>
    <property type="match status" value="1"/>
</dbReference>
<comment type="catalytic activity">
    <reaction evidence="7">
        <text>L-aspartate + L-glutamine + ATP + H2O = L-asparagine + L-glutamate + AMP + diphosphate + H(+)</text>
        <dbReference type="Rhea" id="RHEA:12228"/>
        <dbReference type="ChEBI" id="CHEBI:15377"/>
        <dbReference type="ChEBI" id="CHEBI:15378"/>
        <dbReference type="ChEBI" id="CHEBI:29985"/>
        <dbReference type="ChEBI" id="CHEBI:29991"/>
        <dbReference type="ChEBI" id="CHEBI:30616"/>
        <dbReference type="ChEBI" id="CHEBI:33019"/>
        <dbReference type="ChEBI" id="CHEBI:58048"/>
        <dbReference type="ChEBI" id="CHEBI:58359"/>
        <dbReference type="ChEBI" id="CHEBI:456215"/>
        <dbReference type="EC" id="6.3.5.4"/>
    </reaction>
</comment>
<dbReference type="InterPro" id="IPR006426">
    <property type="entry name" value="Asn_synth_AEB"/>
</dbReference>
<comment type="similarity">
    <text evidence="2">Belongs to the asparagine synthetase family.</text>
</comment>
<evidence type="ECO:0000313" key="11">
    <source>
        <dbReference type="EMBL" id="PWB95071.1"/>
    </source>
</evidence>
<keyword evidence="8" id="KW-0061">Asparagine biosynthesis</keyword>
<evidence type="ECO:0000313" key="12">
    <source>
        <dbReference type="Proteomes" id="UP000245137"/>
    </source>
</evidence>
<dbReference type="Pfam" id="PF00733">
    <property type="entry name" value="Asn_synthase"/>
    <property type="match status" value="1"/>
</dbReference>
<dbReference type="Pfam" id="PF13537">
    <property type="entry name" value="GATase_7"/>
    <property type="match status" value="1"/>
</dbReference>
<dbReference type="InterPro" id="IPR014729">
    <property type="entry name" value="Rossmann-like_a/b/a_fold"/>
</dbReference>
<dbReference type="InterPro" id="IPR033738">
    <property type="entry name" value="AsnB_N"/>
</dbReference>
<evidence type="ECO:0000256" key="4">
    <source>
        <dbReference type="ARBA" id="ARBA00022741"/>
    </source>
</evidence>
<organism evidence="11 12">
    <name type="scientific">Methylosinus sporium</name>
    <dbReference type="NCBI Taxonomy" id="428"/>
    <lineage>
        <taxon>Bacteria</taxon>
        <taxon>Pseudomonadati</taxon>
        <taxon>Pseudomonadota</taxon>
        <taxon>Alphaproteobacteria</taxon>
        <taxon>Hyphomicrobiales</taxon>
        <taxon>Methylocystaceae</taxon>
        <taxon>Methylosinus</taxon>
    </lineage>
</organism>
<sequence>MDPCLSQAVAPLRLWTAAPGPLVSVRSTSERTLRQMCGIAGIIRRGGHDREDMSRMLDLMGHRGPDGHDQWQEAILDGPRVTLGHRRLAIIDLSQAATQPMADVSGRYILTFNGEIYNYLELRAELVRSGARFRTDSDSEVILEAYKQSGNDCVSRFNGMFAFAIYDRLRKRLFCARDRYGEKPFLFCSKPSFFAFASEYKALLAQAEVSARYDEFRLIRAGYNPSTGLDADRQTTFDDIQQLRPGEALEIDCRDFTHRIWRYYEPRFDPSRWNGKEEDAFAEFRELLIDSVRLRLRSDVTVGSCLSGGLDSSAIVCIARRLLGDDAPYETFTGVFPGTYADEKRFADEVIAKTGVGNHIVEPTCERFIAELPRFVWLNELPVGTSSQFAQWCVFELAAQHGVTVLLDGQGSDELLGGYPSYYSLYVESLTEIGDHARLDDEIIRIDERYPSARDKPLRRLRDSLPFSWRHAFANRTGTGSSILYGLSPDVAAQSLKLSERERLAGFNPLSSALAEDSFGRFLTTLLRYGDRNSMAHSREVRLPFCDHRLADLALSLPPHLLMGEIQTKRLLRESMRGILPEPIRTRWAKRGFLPPQELWFKSARMRAIVRDTLSSSSFRESPYWTASWWNSLLDRIDRGDWALGWTAWQPFMIESWKRHFVAEATHRTAALEKVAS</sequence>
<dbReference type="Gene3D" id="3.40.50.620">
    <property type="entry name" value="HUPs"/>
    <property type="match status" value="1"/>
</dbReference>
<comment type="pathway">
    <text evidence="1">Amino-acid biosynthesis; L-asparagine biosynthesis; L-asparagine from L-aspartate (L-Gln route): step 1/1.</text>
</comment>
<evidence type="ECO:0000256" key="5">
    <source>
        <dbReference type="ARBA" id="ARBA00022840"/>
    </source>
</evidence>
<dbReference type="GO" id="GO:0005524">
    <property type="term" value="F:ATP binding"/>
    <property type="evidence" value="ECO:0007669"/>
    <property type="project" value="UniProtKB-KW"/>
</dbReference>
<dbReference type="GO" id="GO:0004066">
    <property type="term" value="F:asparagine synthase (glutamine-hydrolyzing) activity"/>
    <property type="evidence" value="ECO:0007669"/>
    <property type="project" value="UniProtKB-EC"/>
</dbReference>
<keyword evidence="4 9" id="KW-0547">Nucleotide-binding</keyword>
<protein>
    <recommendedName>
        <fullName evidence="3">asparagine synthase (glutamine-hydrolyzing)</fullName>
        <ecNumber evidence="3">6.3.5.4</ecNumber>
    </recommendedName>
</protein>
<evidence type="ECO:0000256" key="7">
    <source>
        <dbReference type="ARBA" id="ARBA00048741"/>
    </source>
</evidence>
<dbReference type="InterPro" id="IPR017932">
    <property type="entry name" value="GATase_2_dom"/>
</dbReference>
<comment type="caution">
    <text evidence="11">The sequence shown here is derived from an EMBL/GenBank/DDBJ whole genome shotgun (WGS) entry which is preliminary data.</text>
</comment>
<keyword evidence="8" id="KW-0028">Amino-acid biosynthesis</keyword>
<dbReference type="Proteomes" id="UP000245137">
    <property type="component" value="Unassembled WGS sequence"/>
</dbReference>
<dbReference type="NCBIfam" id="TIGR01536">
    <property type="entry name" value="asn_synth_AEB"/>
    <property type="match status" value="1"/>
</dbReference>
<evidence type="ECO:0000259" key="10">
    <source>
        <dbReference type="PROSITE" id="PS51278"/>
    </source>
</evidence>
<dbReference type="InterPro" id="IPR001962">
    <property type="entry name" value="Asn_synthase"/>
</dbReference>
<proteinExistence type="inferred from homology"/>
<dbReference type="EMBL" id="PUIV01000004">
    <property type="protein sequence ID" value="PWB95071.1"/>
    <property type="molecule type" value="Genomic_DNA"/>
</dbReference>
<evidence type="ECO:0000256" key="1">
    <source>
        <dbReference type="ARBA" id="ARBA00005187"/>
    </source>
</evidence>
<dbReference type="Gene3D" id="3.60.20.10">
    <property type="entry name" value="Glutamine Phosphoribosylpyrophosphate, subunit 1, domain 1"/>
    <property type="match status" value="1"/>
</dbReference>
<accession>A0A2U1STY1</accession>
<dbReference type="EC" id="6.3.5.4" evidence="3"/>
<feature type="domain" description="Glutamine amidotransferase type-2" evidence="10">
    <location>
        <begin position="37"/>
        <end position="254"/>
    </location>
</feature>
<evidence type="ECO:0000256" key="3">
    <source>
        <dbReference type="ARBA" id="ARBA00012737"/>
    </source>
</evidence>
<dbReference type="GO" id="GO:0006529">
    <property type="term" value="P:asparagine biosynthetic process"/>
    <property type="evidence" value="ECO:0007669"/>
    <property type="project" value="UniProtKB-KW"/>
</dbReference>
<feature type="binding site" evidence="9">
    <location>
        <position position="138"/>
    </location>
    <ligand>
        <name>L-glutamine</name>
        <dbReference type="ChEBI" id="CHEBI:58359"/>
    </ligand>
</feature>
<keyword evidence="5 9" id="KW-0067">ATP-binding</keyword>
<dbReference type="PROSITE" id="PS51278">
    <property type="entry name" value="GATASE_TYPE_2"/>
    <property type="match status" value="1"/>
</dbReference>
<evidence type="ECO:0000256" key="8">
    <source>
        <dbReference type="PIRSR" id="PIRSR001589-1"/>
    </source>
</evidence>
<dbReference type="PANTHER" id="PTHR43284">
    <property type="entry name" value="ASPARAGINE SYNTHETASE (GLUTAMINE-HYDROLYZING)"/>
    <property type="match status" value="1"/>
</dbReference>
<keyword evidence="6 8" id="KW-0315">Glutamine amidotransferase</keyword>
<feature type="active site" description="For GATase activity" evidence="8">
    <location>
        <position position="37"/>
    </location>
</feature>